<organism evidence="2 3">
    <name type="scientific">Nemorincola caseinilytica</name>
    <dbReference type="NCBI Taxonomy" id="2054315"/>
    <lineage>
        <taxon>Bacteria</taxon>
        <taxon>Pseudomonadati</taxon>
        <taxon>Bacteroidota</taxon>
        <taxon>Chitinophagia</taxon>
        <taxon>Chitinophagales</taxon>
        <taxon>Chitinophagaceae</taxon>
        <taxon>Nemorincola</taxon>
    </lineage>
</organism>
<dbReference type="Proteomes" id="UP001500067">
    <property type="component" value="Unassembled WGS sequence"/>
</dbReference>
<feature type="domain" description="HD" evidence="1">
    <location>
        <begin position="55"/>
        <end position="164"/>
    </location>
</feature>
<comment type="caution">
    <text evidence="2">The sequence shown here is derived from an EMBL/GenBank/DDBJ whole genome shotgun (WGS) entry which is preliminary data.</text>
</comment>
<evidence type="ECO:0000313" key="2">
    <source>
        <dbReference type="EMBL" id="GAA4459917.1"/>
    </source>
</evidence>
<dbReference type="InterPro" id="IPR050135">
    <property type="entry name" value="dGTPase-like"/>
</dbReference>
<dbReference type="SMART" id="SM00471">
    <property type="entry name" value="HDc"/>
    <property type="match status" value="1"/>
</dbReference>
<name>A0ABP8N5N2_9BACT</name>
<proteinExistence type="predicted"/>
<reference evidence="3" key="1">
    <citation type="journal article" date="2019" name="Int. J. Syst. Evol. Microbiol.">
        <title>The Global Catalogue of Microorganisms (GCM) 10K type strain sequencing project: providing services to taxonomists for standard genome sequencing and annotation.</title>
        <authorList>
            <consortium name="The Broad Institute Genomics Platform"/>
            <consortium name="The Broad Institute Genome Sequencing Center for Infectious Disease"/>
            <person name="Wu L."/>
            <person name="Ma J."/>
        </authorList>
    </citation>
    <scope>NUCLEOTIDE SEQUENCE [LARGE SCALE GENOMIC DNA]</scope>
    <source>
        <strain evidence="3">JCM 32105</strain>
    </source>
</reference>
<sequence length="201" mass="22737">MSIKVKIVNDPVYGFIRFPEAELLQVIDHRWFQRLRRIKQMGLADFVYPGAVHTRFAHSLGACHLAGKAMDELRAKGIDINKDEYLAARLAALLHDVGHGPYSHSLERALVGGLSHEVLSRLIMRRMNEEMGGMLDSAIAVFNRSYPAQYLHQLVSSQLDVDHKCSKVVMVIYSSLLDPLHTGVLFLLLIPLRGLERILVW</sequence>
<dbReference type="PROSITE" id="PS51831">
    <property type="entry name" value="HD"/>
    <property type="match status" value="1"/>
</dbReference>
<dbReference type="PANTHER" id="PTHR11373">
    <property type="entry name" value="DEOXYNUCLEOSIDE TRIPHOSPHATE TRIPHOSPHOHYDROLASE"/>
    <property type="match status" value="1"/>
</dbReference>
<dbReference type="Gene3D" id="1.10.3210.10">
    <property type="entry name" value="Hypothetical protein af1432"/>
    <property type="match status" value="1"/>
</dbReference>
<dbReference type="Pfam" id="PF01966">
    <property type="entry name" value="HD"/>
    <property type="match status" value="1"/>
</dbReference>
<evidence type="ECO:0000313" key="3">
    <source>
        <dbReference type="Proteomes" id="UP001500067"/>
    </source>
</evidence>
<dbReference type="PANTHER" id="PTHR11373:SF4">
    <property type="entry name" value="DEOXYNUCLEOSIDE TRIPHOSPHATE TRIPHOSPHOHYDROLASE SAMHD1"/>
    <property type="match status" value="1"/>
</dbReference>
<dbReference type="RefSeq" id="WP_345077108.1">
    <property type="nucleotide sequence ID" value="NZ_BAABFA010000002.1"/>
</dbReference>
<dbReference type="SUPFAM" id="SSF109604">
    <property type="entry name" value="HD-domain/PDEase-like"/>
    <property type="match status" value="1"/>
</dbReference>
<protein>
    <recommendedName>
        <fullName evidence="1">HD domain-containing protein</fullName>
    </recommendedName>
</protein>
<dbReference type="EMBL" id="BAABFA010000002">
    <property type="protein sequence ID" value="GAA4459917.1"/>
    <property type="molecule type" value="Genomic_DNA"/>
</dbReference>
<dbReference type="InterPro" id="IPR003607">
    <property type="entry name" value="HD/PDEase_dom"/>
</dbReference>
<gene>
    <name evidence="2" type="ORF">GCM10023093_01780</name>
</gene>
<keyword evidence="3" id="KW-1185">Reference proteome</keyword>
<dbReference type="InterPro" id="IPR006674">
    <property type="entry name" value="HD_domain"/>
</dbReference>
<evidence type="ECO:0000259" key="1">
    <source>
        <dbReference type="PROSITE" id="PS51831"/>
    </source>
</evidence>
<accession>A0ABP8N5N2</accession>